<dbReference type="Pfam" id="PF13561">
    <property type="entry name" value="adh_short_C2"/>
    <property type="match status" value="1"/>
</dbReference>
<dbReference type="Proteomes" id="UP001254257">
    <property type="component" value="Unassembled WGS sequence"/>
</dbReference>
<dbReference type="PRINTS" id="PR00080">
    <property type="entry name" value="SDRFAMILY"/>
</dbReference>
<dbReference type="RefSeq" id="WP_316018402.1">
    <property type="nucleotide sequence ID" value="NZ_JAWDID010000014.1"/>
</dbReference>
<comment type="caution">
    <text evidence="3">The sequence shown here is derived from an EMBL/GenBank/DDBJ whole genome shotgun (WGS) entry which is preliminary data.</text>
</comment>
<organism evidence="3 4">
    <name type="scientific">Bosea rubneri</name>
    <dbReference type="NCBI Taxonomy" id="3075434"/>
    <lineage>
        <taxon>Bacteria</taxon>
        <taxon>Pseudomonadati</taxon>
        <taxon>Pseudomonadota</taxon>
        <taxon>Alphaproteobacteria</taxon>
        <taxon>Hyphomicrobiales</taxon>
        <taxon>Boseaceae</taxon>
        <taxon>Bosea</taxon>
    </lineage>
</organism>
<dbReference type="PRINTS" id="PR00081">
    <property type="entry name" value="GDHRDH"/>
</dbReference>
<evidence type="ECO:0000313" key="3">
    <source>
        <dbReference type="EMBL" id="MDU0340535.1"/>
    </source>
</evidence>
<dbReference type="InterPro" id="IPR002347">
    <property type="entry name" value="SDR_fam"/>
</dbReference>
<dbReference type="EMBL" id="JAWDID010000014">
    <property type="protein sequence ID" value="MDU0340535.1"/>
    <property type="molecule type" value="Genomic_DNA"/>
</dbReference>
<dbReference type="InterPro" id="IPR036291">
    <property type="entry name" value="NAD(P)-bd_dom_sf"/>
</dbReference>
<evidence type="ECO:0000256" key="2">
    <source>
        <dbReference type="ARBA" id="ARBA00023002"/>
    </source>
</evidence>
<gene>
    <name evidence="3" type="ORF">RKE40_11605</name>
</gene>
<comment type="similarity">
    <text evidence="1">Belongs to the short-chain dehydrogenases/reductases (SDR) family.</text>
</comment>
<reference evidence="3 4" key="1">
    <citation type="submission" date="2023-09" db="EMBL/GenBank/DDBJ databases">
        <title>Whole genome shotgun sequencing (WGS) of Bosea sp. ZW T0_25, isolated from stored onions (Allium cepa).</title>
        <authorList>
            <person name="Stoll D.A."/>
            <person name="Huch M."/>
        </authorList>
    </citation>
    <scope>NUCLEOTIDE SEQUENCE [LARGE SCALE GENOMIC DNA]</scope>
    <source>
        <strain evidence="3 4">ZW T0_25</strain>
    </source>
</reference>
<protein>
    <submittedName>
        <fullName evidence="3">SDR family oxidoreductase</fullName>
    </submittedName>
</protein>
<keyword evidence="4" id="KW-1185">Reference proteome</keyword>
<proteinExistence type="inferred from homology"/>
<keyword evidence="2" id="KW-0560">Oxidoreductase</keyword>
<dbReference type="PANTHER" id="PTHR48107:SF7">
    <property type="entry name" value="RE15974P"/>
    <property type="match status" value="1"/>
</dbReference>
<dbReference type="SUPFAM" id="SSF51735">
    <property type="entry name" value="NAD(P)-binding Rossmann-fold domains"/>
    <property type="match status" value="1"/>
</dbReference>
<sequence length="244" mass="25471">MYPQNLTGKTAVVTGSSRGIGRAIAARLAANGAAVTINYRSEAGAAEELVAQIVASGGSAQAVQGDIARIDDIQRLFDKAEIAFGPIDIVVANASIAILKPLIDCTEDDFDTLFGANARGTFFTLKEAAKRLRDGGRIVAVTTGGTRMFLGETSLYLGSKGAVEQFVRSLSRELGSRGITVNAVLPGFTNTDMLPERDRARAAGMSPFARVGETDDIADVVAFLASEQARWVTGQNIGAGGGVM</sequence>
<dbReference type="PANTHER" id="PTHR48107">
    <property type="entry name" value="NADPH-DEPENDENT ALDEHYDE REDUCTASE-LIKE PROTEIN, CHLOROPLASTIC-RELATED"/>
    <property type="match status" value="1"/>
</dbReference>
<evidence type="ECO:0000313" key="4">
    <source>
        <dbReference type="Proteomes" id="UP001254257"/>
    </source>
</evidence>
<evidence type="ECO:0000256" key="1">
    <source>
        <dbReference type="ARBA" id="ARBA00006484"/>
    </source>
</evidence>
<name>A0ABU3S6W6_9HYPH</name>
<dbReference type="Gene3D" id="3.40.50.720">
    <property type="entry name" value="NAD(P)-binding Rossmann-like Domain"/>
    <property type="match status" value="1"/>
</dbReference>
<accession>A0ABU3S6W6</accession>